<feature type="non-terminal residue" evidence="2">
    <location>
        <position position="81"/>
    </location>
</feature>
<accession>A0A6H5GWM6</accession>
<name>A0A6H5GWM6_9HEMI</name>
<sequence length="81" mass="9369">MRARLHFCERFGASVHNLQQQQVNVTESRAAESMKSAPPRSRYNNNKNSRDANSFHCLRAISSTVSPRVRRRCKLRRNVSP</sequence>
<reference evidence="2 3" key="1">
    <citation type="submission" date="2020-02" db="EMBL/GenBank/DDBJ databases">
        <authorList>
            <person name="Ferguson B K."/>
        </authorList>
    </citation>
    <scope>NUCLEOTIDE SEQUENCE [LARGE SCALE GENOMIC DNA]</scope>
</reference>
<protein>
    <submittedName>
        <fullName evidence="2">Uncharacterized protein</fullName>
    </submittedName>
</protein>
<dbReference type="Proteomes" id="UP000479000">
    <property type="component" value="Unassembled WGS sequence"/>
</dbReference>
<gene>
    <name evidence="2" type="ORF">NTEN_LOCUS14141</name>
</gene>
<evidence type="ECO:0000313" key="2">
    <source>
        <dbReference type="EMBL" id="CAB0008938.1"/>
    </source>
</evidence>
<evidence type="ECO:0000256" key="1">
    <source>
        <dbReference type="SAM" id="MobiDB-lite"/>
    </source>
</evidence>
<evidence type="ECO:0000313" key="3">
    <source>
        <dbReference type="Proteomes" id="UP000479000"/>
    </source>
</evidence>
<dbReference type="EMBL" id="CADCXU010021162">
    <property type="protein sequence ID" value="CAB0008938.1"/>
    <property type="molecule type" value="Genomic_DNA"/>
</dbReference>
<dbReference type="AlphaFoldDB" id="A0A6H5GWM6"/>
<keyword evidence="3" id="KW-1185">Reference proteome</keyword>
<proteinExistence type="predicted"/>
<organism evidence="2 3">
    <name type="scientific">Nesidiocoris tenuis</name>
    <dbReference type="NCBI Taxonomy" id="355587"/>
    <lineage>
        <taxon>Eukaryota</taxon>
        <taxon>Metazoa</taxon>
        <taxon>Ecdysozoa</taxon>
        <taxon>Arthropoda</taxon>
        <taxon>Hexapoda</taxon>
        <taxon>Insecta</taxon>
        <taxon>Pterygota</taxon>
        <taxon>Neoptera</taxon>
        <taxon>Paraneoptera</taxon>
        <taxon>Hemiptera</taxon>
        <taxon>Heteroptera</taxon>
        <taxon>Panheteroptera</taxon>
        <taxon>Cimicomorpha</taxon>
        <taxon>Miridae</taxon>
        <taxon>Dicyphina</taxon>
        <taxon>Nesidiocoris</taxon>
    </lineage>
</organism>
<feature type="region of interest" description="Disordered" evidence="1">
    <location>
        <begin position="23"/>
        <end position="51"/>
    </location>
</feature>